<evidence type="ECO:0000256" key="9">
    <source>
        <dbReference type="RuleBase" id="RU003942"/>
    </source>
</evidence>
<evidence type="ECO:0000313" key="12">
    <source>
        <dbReference type="Proteomes" id="UP001589700"/>
    </source>
</evidence>
<dbReference type="EMBL" id="JBHMDY010000004">
    <property type="protein sequence ID" value="MFB9259708.1"/>
    <property type="molecule type" value="Genomic_DNA"/>
</dbReference>
<evidence type="ECO:0000256" key="7">
    <source>
        <dbReference type="ARBA" id="ARBA00023136"/>
    </source>
</evidence>
<proteinExistence type="inferred from homology"/>
<dbReference type="InterPro" id="IPR037185">
    <property type="entry name" value="EmrE-like"/>
</dbReference>
<evidence type="ECO:0000256" key="3">
    <source>
        <dbReference type="ARBA" id="ARBA00022448"/>
    </source>
</evidence>
<sequence>MTDSAADPATGSARRWAFLAAAIVLEVAGSLSLKGALTHPALYLVVALGYSGAFVFLALTLRARMPLGVAYGIWGAAGVALTALLSAAIFDEPLTPLMGAGIAIIIAGVLCVELGAQRARAAATRAAATRAAAAPAHDASATPGSTA</sequence>
<keyword evidence="3" id="KW-0813">Transport</keyword>
<evidence type="ECO:0000256" key="2">
    <source>
        <dbReference type="ARBA" id="ARBA00007822"/>
    </source>
</evidence>
<dbReference type="PANTHER" id="PTHR30561">
    <property type="entry name" value="SMR FAMILY PROTON-DEPENDENT DRUG EFFLUX TRANSPORTER SUGE"/>
    <property type="match status" value="1"/>
</dbReference>
<evidence type="ECO:0000256" key="4">
    <source>
        <dbReference type="ARBA" id="ARBA00022475"/>
    </source>
</evidence>
<evidence type="ECO:0000256" key="6">
    <source>
        <dbReference type="ARBA" id="ARBA00022989"/>
    </source>
</evidence>
<dbReference type="InterPro" id="IPR000390">
    <property type="entry name" value="Small_drug/metabolite_transptr"/>
</dbReference>
<keyword evidence="12" id="KW-1185">Reference proteome</keyword>
<comment type="caution">
    <text evidence="11">The sequence shown here is derived from an EMBL/GenBank/DDBJ whole genome shotgun (WGS) entry which is preliminary data.</text>
</comment>
<evidence type="ECO:0000313" key="11">
    <source>
        <dbReference type="EMBL" id="MFB9259708.1"/>
    </source>
</evidence>
<feature type="transmembrane region" description="Helical" evidence="10">
    <location>
        <begin position="41"/>
        <end position="61"/>
    </location>
</feature>
<evidence type="ECO:0000256" key="1">
    <source>
        <dbReference type="ARBA" id="ARBA00004651"/>
    </source>
</evidence>
<keyword evidence="8" id="KW-0046">Antibiotic resistance</keyword>
<keyword evidence="5 9" id="KW-0812">Transmembrane</keyword>
<dbReference type="SUPFAM" id="SSF103481">
    <property type="entry name" value="Multidrug resistance efflux transporter EmrE"/>
    <property type="match status" value="1"/>
</dbReference>
<name>A0ABV5JPS6_9ACTN</name>
<comment type="subcellular location">
    <subcellularLocation>
        <location evidence="1 9">Cell membrane</location>
        <topology evidence="1 9">Multi-pass membrane protein</topology>
    </subcellularLocation>
</comment>
<keyword evidence="6 10" id="KW-1133">Transmembrane helix</keyword>
<evidence type="ECO:0000256" key="8">
    <source>
        <dbReference type="ARBA" id="ARBA00023251"/>
    </source>
</evidence>
<dbReference type="Pfam" id="PF00893">
    <property type="entry name" value="Multi_Drug_Res"/>
    <property type="match status" value="1"/>
</dbReference>
<dbReference type="PANTHER" id="PTHR30561:SF1">
    <property type="entry name" value="MULTIDRUG TRANSPORTER EMRE"/>
    <property type="match status" value="1"/>
</dbReference>
<accession>A0ABV5JPS6</accession>
<organism evidence="11 12">
    <name type="scientific">Dietzia aerolata</name>
    <dbReference type="NCBI Taxonomy" id="595984"/>
    <lineage>
        <taxon>Bacteria</taxon>
        <taxon>Bacillati</taxon>
        <taxon>Actinomycetota</taxon>
        <taxon>Actinomycetes</taxon>
        <taxon>Mycobacteriales</taxon>
        <taxon>Dietziaceae</taxon>
        <taxon>Dietzia</taxon>
    </lineage>
</organism>
<evidence type="ECO:0000256" key="5">
    <source>
        <dbReference type="ARBA" id="ARBA00022692"/>
    </source>
</evidence>
<dbReference type="Proteomes" id="UP001589700">
    <property type="component" value="Unassembled WGS sequence"/>
</dbReference>
<keyword evidence="4" id="KW-1003">Cell membrane</keyword>
<protein>
    <submittedName>
        <fullName evidence="11">DMT family transporter</fullName>
    </submittedName>
</protein>
<dbReference type="InterPro" id="IPR045324">
    <property type="entry name" value="Small_multidrug_res"/>
</dbReference>
<dbReference type="Gene3D" id="1.10.3730.20">
    <property type="match status" value="1"/>
</dbReference>
<keyword evidence="7 10" id="KW-0472">Membrane</keyword>
<dbReference type="RefSeq" id="WP_380023273.1">
    <property type="nucleotide sequence ID" value="NZ_JBHMDY010000004.1"/>
</dbReference>
<gene>
    <name evidence="11" type="ORF">ACFFVD_07825</name>
</gene>
<reference evidence="11 12" key="1">
    <citation type="submission" date="2024-09" db="EMBL/GenBank/DDBJ databases">
        <authorList>
            <person name="Sun Q."/>
            <person name="Mori K."/>
        </authorList>
    </citation>
    <scope>NUCLEOTIDE SEQUENCE [LARGE SCALE GENOMIC DNA]</scope>
    <source>
        <strain evidence="11 12">CCM 7659</strain>
    </source>
</reference>
<feature type="transmembrane region" description="Helical" evidence="10">
    <location>
        <begin position="68"/>
        <end position="90"/>
    </location>
</feature>
<evidence type="ECO:0000256" key="10">
    <source>
        <dbReference type="SAM" id="Phobius"/>
    </source>
</evidence>
<comment type="similarity">
    <text evidence="2">Belongs to the drug/metabolite transporter (DMT) superfamily. Small multidrug resistance (SMR) (TC 2.A.7.1) family. Mmr subfamily.</text>
</comment>
<feature type="transmembrane region" description="Helical" evidence="10">
    <location>
        <begin position="96"/>
        <end position="116"/>
    </location>
</feature>